<dbReference type="Proteomes" id="UP000708208">
    <property type="component" value="Unassembled WGS sequence"/>
</dbReference>
<evidence type="ECO:0000313" key="3">
    <source>
        <dbReference type="Proteomes" id="UP000708208"/>
    </source>
</evidence>
<feature type="chain" id="PRO_5035215946" evidence="1">
    <location>
        <begin position="26"/>
        <end position="249"/>
    </location>
</feature>
<name>A0A8J2LKB3_9HEXA</name>
<keyword evidence="3" id="KW-1185">Reference proteome</keyword>
<feature type="signal peptide" evidence="1">
    <location>
        <begin position="1"/>
        <end position="25"/>
    </location>
</feature>
<sequence length="249" mass="27258">MACSLKLHSCVVLAACLALINGSHGIVASEVEKHLDKVGTRVGKNEYISVFKEPPGEDGKKSKTFVLLSKLYLLGPNSSGDLNEVVNYPGGPLKLRRQYIIPSVYPPAQHHNEKILFPKEDTTTRKPSQYNVYNKKNFPSADRFPERKYTIGGEANQQGEQIQGVPLPLLRYLTQLEDGDTSLSPVVDDSGDGQNIGEGKDGETLGYYTLITVPRSKKASDGCPTGHLKDHRGVCREVFTFGGNVPRSS</sequence>
<dbReference type="EMBL" id="CAJVCH010571306">
    <property type="protein sequence ID" value="CAG7837168.1"/>
    <property type="molecule type" value="Genomic_DNA"/>
</dbReference>
<accession>A0A8J2LKB3</accession>
<organism evidence="2 3">
    <name type="scientific">Allacma fusca</name>
    <dbReference type="NCBI Taxonomy" id="39272"/>
    <lineage>
        <taxon>Eukaryota</taxon>
        <taxon>Metazoa</taxon>
        <taxon>Ecdysozoa</taxon>
        <taxon>Arthropoda</taxon>
        <taxon>Hexapoda</taxon>
        <taxon>Collembola</taxon>
        <taxon>Symphypleona</taxon>
        <taxon>Sminthuridae</taxon>
        <taxon>Allacma</taxon>
    </lineage>
</organism>
<gene>
    <name evidence="2" type="ORF">AFUS01_LOCUS46318</name>
</gene>
<keyword evidence="1" id="KW-0732">Signal</keyword>
<evidence type="ECO:0000313" key="2">
    <source>
        <dbReference type="EMBL" id="CAG7837168.1"/>
    </source>
</evidence>
<comment type="caution">
    <text evidence="2">The sequence shown here is derived from an EMBL/GenBank/DDBJ whole genome shotgun (WGS) entry which is preliminary data.</text>
</comment>
<dbReference type="AlphaFoldDB" id="A0A8J2LKB3"/>
<reference evidence="2" key="1">
    <citation type="submission" date="2021-06" db="EMBL/GenBank/DDBJ databases">
        <authorList>
            <person name="Hodson N. C."/>
            <person name="Mongue J. A."/>
            <person name="Jaron S. K."/>
        </authorList>
    </citation>
    <scope>NUCLEOTIDE SEQUENCE</scope>
</reference>
<protein>
    <submittedName>
        <fullName evidence="2">Uncharacterized protein</fullName>
    </submittedName>
</protein>
<proteinExistence type="predicted"/>
<evidence type="ECO:0000256" key="1">
    <source>
        <dbReference type="SAM" id="SignalP"/>
    </source>
</evidence>